<protein>
    <recommendedName>
        <fullName evidence="1">HTH cro/C1-type domain-containing protein</fullName>
    </recommendedName>
</protein>
<evidence type="ECO:0000313" key="3">
    <source>
        <dbReference type="Proteomes" id="UP000006045"/>
    </source>
</evidence>
<dbReference type="Gene3D" id="1.10.260.40">
    <property type="entry name" value="lambda repressor-like DNA-binding domains"/>
    <property type="match status" value="1"/>
</dbReference>
<gene>
    <name evidence="2" type="ORF">I1A_002824</name>
</gene>
<evidence type="ECO:0000259" key="1">
    <source>
        <dbReference type="PROSITE" id="PS50943"/>
    </source>
</evidence>
<proteinExistence type="predicted"/>
<feature type="domain" description="HTH cro/C1-type" evidence="1">
    <location>
        <begin position="17"/>
        <end position="64"/>
    </location>
</feature>
<dbReference type="AlphaFoldDB" id="A0A7U9CN85"/>
<dbReference type="EMBL" id="CM001561">
    <property type="protein sequence ID" value="EJZ58496.1"/>
    <property type="molecule type" value="Genomic_DNA"/>
</dbReference>
<sequence>MRTLQERLKMAMAGPPKVSQAALARACGVRAPSVNDWISGKTKTIEGQNLLIAADFLKVMPMWLATGKGPMRKAEAKVGFDDSELLTVDEGDLSGLLDQLKSSKNKASPKSQAVISRMVGLAERGEIDDRAWTVINDLLTELSRK</sequence>
<dbReference type="GO" id="GO:0003677">
    <property type="term" value="F:DNA binding"/>
    <property type="evidence" value="ECO:0007669"/>
    <property type="project" value="InterPro"/>
</dbReference>
<dbReference type="SMART" id="SM00530">
    <property type="entry name" value="HTH_XRE"/>
    <property type="match status" value="1"/>
</dbReference>
<dbReference type="PROSITE" id="PS50943">
    <property type="entry name" value="HTH_CROC1"/>
    <property type="match status" value="1"/>
</dbReference>
<dbReference type="InterPro" id="IPR001387">
    <property type="entry name" value="Cro/C1-type_HTH"/>
</dbReference>
<evidence type="ECO:0000313" key="2">
    <source>
        <dbReference type="EMBL" id="EJZ58496.1"/>
    </source>
</evidence>
<dbReference type="CDD" id="cd00093">
    <property type="entry name" value="HTH_XRE"/>
    <property type="match status" value="1"/>
</dbReference>
<dbReference type="Proteomes" id="UP000006045">
    <property type="component" value="Chromosome"/>
</dbReference>
<organism evidence="2 3">
    <name type="scientific">Pseudomonas fluorescens R124</name>
    <dbReference type="NCBI Taxonomy" id="743713"/>
    <lineage>
        <taxon>Bacteria</taxon>
        <taxon>Pseudomonadati</taxon>
        <taxon>Pseudomonadota</taxon>
        <taxon>Gammaproteobacteria</taxon>
        <taxon>Pseudomonadales</taxon>
        <taxon>Pseudomonadaceae</taxon>
        <taxon>Pseudomonas</taxon>
    </lineage>
</organism>
<reference evidence="2 3" key="1">
    <citation type="submission" date="2012-08" db="EMBL/GenBank/DDBJ databases">
        <title>The genome of cave-isolated P. fluorescens strain R124 demonstrates phenotypic adaptation to the mineral environment.</title>
        <authorList>
            <person name="Barton M.D."/>
            <person name="Petronio M."/>
            <person name="Giarrizzo J.G."/>
            <person name="Bowling B.V."/>
            <person name="Barton H.A."/>
        </authorList>
    </citation>
    <scope>NUCLEOTIDE SEQUENCE [LARGE SCALE GENOMIC DNA]</scope>
    <source>
        <strain evidence="2 3">R124</strain>
    </source>
</reference>
<name>A0A7U9CN85_PSEFL</name>
<dbReference type="InterPro" id="IPR010982">
    <property type="entry name" value="Lambda_DNA-bd_dom_sf"/>
</dbReference>
<dbReference type="SUPFAM" id="SSF47413">
    <property type="entry name" value="lambda repressor-like DNA-binding domains"/>
    <property type="match status" value="1"/>
</dbReference>
<dbReference type="RefSeq" id="WP_003225290.1">
    <property type="nucleotide sequence ID" value="NZ_CM001561.1"/>
</dbReference>
<accession>A0A7U9CN85</accession>